<sequence length="552" mass="62535">MLKLKFKKVDDLWTVIPSGTKSLTKHSSSQSRDAFNHNSVCPPNQLPPEILGNIFQLALGNDYSDSVISITHVCRYWRDVALGDPSLWRKPASSCPELVTLITQRSKNLGLDLVINTVLRDGIRSRDYFPTSYNYEHAMECKLAYVAHAASLTLVVHDKMDGFPSYVMQNLRTKAPLLESLTIGTMEVKVPLNLTSLQSYFPRLSRLTISRLVFSRTSGMFGSLTCLDVCSNDGRKVMDALQGAPLLKKLILRSSMSSPCKADKDAVARLPHLEEFCMRGLSPSMCIDFLSHLIVGRPVSLILRCDHDNTEPAQMSSAAEVAWRFLTANHRTVYRFAEVHAGDDIVCILRPLPPAPGVTHNPATTHFRIDLDQGRAYLQEWHHYLPLGDVEVLRVHEHMLARRDLPDCWETTGLANKFKYMNQVECLEITDNVAQHLIPHLATKARPSDPGHPALFPRLQRIHLYMEETRRILYCEEEGVVDIYEGVFDVMESYVNERQREGDEIAELWIHALPVTLQSDALDARFRGLVRQLRFSHSRMETSSCPDFSRGQ</sequence>
<reference evidence="2 3" key="1">
    <citation type="journal article" date="2012" name="Science">
        <title>The Paleozoic origin of enzymatic lignin decomposition reconstructed from 31 fungal genomes.</title>
        <authorList>
            <person name="Floudas D."/>
            <person name="Binder M."/>
            <person name="Riley R."/>
            <person name="Barry K."/>
            <person name="Blanchette R.A."/>
            <person name="Henrissat B."/>
            <person name="Martinez A.T."/>
            <person name="Otillar R."/>
            <person name="Spatafora J.W."/>
            <person name="Yadav J.S."/>
            <person name="Aerts A."/>
            <person name="Benoit I."/>
            <person name="Boyd A."/>
            <person name="Carlson A."/>
            <person name="Copeland A."/>
            <person name="Coutinho P.M."/>
            <person name="de Vries R.P."/>
            <person name="Ferreira P."/>
            <person name="Findley K."/>
            <person name="Foster B."/>
            <person name="Gaskell J."/>
            <person name="Glotzer D."/>
            <person name="Gorecki P."/>
            <person name="Heitman J."/>
            <person name="Hesse C."/>
            <person name="Hori C."/>
            <person name="Igarashi K."/>
            <person name="Jurgens J.A."/>
            <person name="Kallen N."/>
            <person name="Kersten P."/>
            <person name="Kohler A."/>
            <person name="Kuees U."/>
            <person name="Kumar T.K.A."/>
            <person name="Kuo A."/>
            <person name="LaButti K."/>
            <person name="Larrondo L.F."/>
            <person name="Lindquist E."/>
            <person name="Ling A."/>
            <person name="Lombard V."/>
            <person name="Lucas S."/>
            <person name="Lundell T."/>
            <person name="Martin R."/>
            <person name="McLaughlin D.J."/>
            <person name="Morgenstern I."/>
            <person name="Morin E."/>
            <person name="Murat C."/>
            <person name="Nagy L.G."/>
            <person name="Nolan M."/>
            <person name="Ohm R.A."/>
            <person name="Patyshakuliyeva A."/>
            <person name="Rokas A."/>
            <person name="Ruiz-Duenas F.J."/>
            <person name="Sabat G."/>
            <person name="Salamov A."/>
            <person name="Samejima M."/>
            <person name="Schmutz J."/>
            <person name="Slot J.C."/>
            <person name="St John F."/>
            <person name="Stenlid J."/>
            <person name="Sun H."/>
            <person name="Sun S."/>
            <person name="Syed K."/>
            <person name="Tsang A."/>
            <person name="Wiebenga A."/>
            <person name="Young D."/>
            <person name="Pisabarro A."/>
            <person name="Eastwood D.C."/>
            <person name="Martin F."/>
            <person name="Cullen D."/>
            <person name="Grigoriev I.V."/>
            <person name="Hibbett D.S."/>
        </authorList>
    </citation>
    <scope>NUCLEOTIDE SEQUENCE [LARGE SCALE GENOMIC DNA]</scope>
    <source>
        <strain evidence="2 3">ATCC 11539</strain>
    </source>
</reference>
<dbReference type="GeneID" id="19300985"/>
<evidence type="ECO:0000313" key="3">
    <source>
        <dbReference type="Proteomes" id="UP000030669"/>
    </source>
</evidence>
<organism evidence="2 3">
    <name type="scientific">Gloeophyllum trabeum (strain ATCC 11539 / FP-39264 / Madison 617)</name>
    <name type="common">Brown rot fungus</name>
    <dbReference type="NCBI Taxonomy" id="670483"/>
    <lineage>
        <taxon>Eukaryota</taxon>
        <taxon>Fungi</taxon>
        <taxon>Dikarya</taxon>
        <taxon>Basidiomycota</taxon>
        <taxon>Agaricomycotina</taxon>
        <taxon>Agaricomycetes</taxon>
        <taxon>Gloeophyllales</taxon>
        <taxon>Gloeophyllaceae</taxon>
        <taxon>Gloeophyllum</taxon>
    </lineage>
</organism>
<dbReference type="InterPro" id="IPR001810">
    <property type="entry name" value="F-box_dom"/>
</dbReference>
<proteinExistence type="predicted"/>
<keyword evidence="3" id="KW-1185">Reference proteome</keyword>
<dbReference type="EMBL" id="KB469296">
    <property type="protein sequence ID" value="EPQ59963.1"/>
    <property type="molecule type" value="Genomic_DNA"/>
</dbReference>
<dbReference type="SUPFAM" id="SSF81383">
    <property type="entry name" value="F-box domain"/>
    <property type="match status" value="1"/>
</dbReference>
<dbReference type="Pfam" id="PF12937">
    <property type="entry name" value="F-box-like"/>
    <property type="match status" value="1"/>
</dbReference>
<name>S7QKZ8_GLOTA</name>
<feature type="domain" description="F-box" evidence="1">
    <location>
        <begin position="44"/>
        <end position="91"/>
    </location>
</feature>
<evidence type="ECO:0000259" key="1">
    <source>
        <dbReference type="Pfam" id="PF12937"/>
    </source>
</evidence>
<dbReference type="HOGENOM" id="CLU_526800_0_0_1"/>
<accession>S7QKZ8</accession>
<gene>
    <name evidence="2" type="ORF">GLOTRDRAFT_123719</name>
</gene>
<dbReference type="OrthoDB" id="2269034at2759"/>
<dbReference type="Proteomes" id="UP000030669">
    <property type="component" value="Unassembled WGS sequence"/>
</dbReference>
<dbReference type="OMA" id="TAPHECL"/>
<dbReference type="KEGG" id="gtr:GLOTRDRAFT_123719"/>
<dbReference type="RefSeq" id="XP_007860467.1">
    <property type="nucleotide sequence ID" value="XM_007862276.1"/>
</dbReference>
<dbReference type="InterPro" id="IPR036047">
    <property type="entry name" value="F-box-like_dom_sf"/>
</dbReference>
<dbReference type="Gene3D" id="1.20.1280.50">
    <property type="match status" value="1"/>
</dbReference>
<evidence type="ECO:0000313" key="2">
    <source>
        <dbReference type="EMBL" id="EPQ59963.1"/>
    </source>
</evidence>
<protein>
    <recommendedName>
        <fullName evidence="1">F-box domain-containing protein</fullName>
    </recommendedName>
</protein>
<dbReference type="AlphaFoldDB" id="S7QKZ8"/>